<dbReference type="SUPFAM" id="SSF54593">
    <property type="entry name" value="Glyoxalase/Bleomycin resistance protein/Dihydroxybiphenyl dioxygenase"/>
    <property type="match status" value="1"/>
</dbReference>
<keyword evidence="3" id="KW-1185">Reference proteome</keyword>
<dbReference type="RefSeq" id="WP_215923295.1">
    <property type="nucleotide sequence ID" value="NZ_JAHKNI010000019.1"/>
</dbReference>
<sequence>MNPITGPIFQVAWVVHDIDAAEQEFTDRYGVDEWVRMPRMHFGPESSRYRDAPADFTLDTSLGYAGGQQLELIAPVSGENLYTEALTRTGPGLHHIAWVPDDFDAALAQAQAQGTEIVQHCTVAEIGMEFVHLSGGPLGSYIELLRLPAPARAMFDSMIPHGYRNPWSCE</sequence>
<dbReference type="InterPro" id="IPR029068">
    <property type="entry name" value="Glyas_Bleomycin-R_OHBP_Dase"/>
</dbReference>
<dbReference type="InterPro" id="IPR037523">
    <property type="entry name" value="VOC_core"/>
</dbReference>
<reference evidence="2 3" key="1">
    <citation type="submission" date="2021-06" db="EMBL/GenBank/DDBJ databases">
        <title>Actinomycetes sequencing.</title>
        <authorList>
            <person name="Shan Q."/>
        </authorList>
    </citation>
    <scope>NUCLEOTIDE SEQUENCE [LARGE SCALE GENOMIC DNA]</scope>
    <source>
        <strain evidence="2 3">NEAU-G5</strain>
    </source>
</reference>
<dbReference type="PROSITE" id="PS51819">
    <property type="entry name" value="VOC"/>
    <property type="match status" value="1"/>
</dbReference>
<accession>A0ABS6BA91</accession>
<evidence type="ECO:0000313" key="2">
    <source>
        <dbReference type="EMBL" id="MBU3067218.1"/>
    </source>
</evidence>
<protein>
    <submittedName>
        <fullName evidence="2">VOC family protein</fullName>
    </submittedName>
</protein>
<evidence type="ECO:0000313" key="3">
    <source>
        <dbReference type="Proteomes" id="UP000733379"/>
    </source>
</evidence>
<organism evidence="2 3">
    <name type="scientific">Nocardia albiluteola</name>
    <dbReference type="NCBI Taxonomy" id="2842303"/>
    <lineage>
        <taxon>Bacteria</taxon>
        <taxon>Bacillati</taxon>
        <taxon>Actinomycetota</taxon>
        <taxon>Actinomycetes</taxon>
        <taxon>Mycobacteriales</taxon>
        <taxon>Nocardiaceae</taxon>
        <taxon>Nocardia</taxon>
    </lineage>
</organism>
<dbReference type="EMBL" id="JAHKNI010000019">
    <property type="protein sequence ID" value="MBU3067218.1"/>
    <property type="molecule type" value="Genomic_DNA"/>
</dbReference>
<dbReference type="Gene3D" id="3.10.180.10">
    <property type="entry name" value="2,3-Dihydroxybiphenyl 1,2-Dioxygenase, domain 1"/>
    <property type="match status" value="1"/>
</dbReference>
<proteinExistence type="predicted"/>
<feature type="domain" description="VOC" evidence="1">
    <location>
        <begin position="7"/>
        <end position="147"/>
    </location>
</feature>
<comment type="caution">
    <text evidence="2">The sequence shown here is derived from an EMBL/GenBank/DDBJ whole genome shotgun (WGS) entry which is preliminary data.</text>
</comment>
<evidence type="ECO:0000259" key="1">
    <source>
        <dbReference type="PROSITE" id="PS51819"/>
    </source>
</evidence>
<dbReference type="Pfam" id="PF13669">
    <property type="entry name" value="Glyoxalase_4"/>
    <property type="match status" value="1"/>
</dbReference>
<name>A0ABS6BA91_9NOCA</name>
<gene>
    <name evidence="2" type="ORF">KO481_37575</name>
</gene>
<dbReference type="Proteomes" id="UP000733379">
    <property type="component" value="Unassembled WGS sequence"/>
</dbReference>